<reference evidence="1" key="1">
    <citation type="submission" date="2014-09" db="EMBL/GenBank/DDBJ databases">
        <authorList>
            <person name="Magalhaes I.L.F."/>
            <person name="Oliveira U."/>
            <person name="Santos F.R."/>
            <person name="Vidigal T.H.D.A."/>
            <person name="Brescovit A.D."/>
            <person name="Santos A.J."/>
        </authorList>
    </citation>
    <scope>NUCLEOTIDE SEQUENCE</scope>
    <source>
        <tissue evidence="1">Shoot tissue taken approximately 20 cm above the soil surface</tissue>
    </source>
</reference>
<organism evidence="1">
    <name type="scientific">Arundo donax</name>
    <name type="common">Giant reed</name>
    <name type="synonym">Donax arundinaceus</name>
    <dbReference type="NCBI Taxonomy" id="35708"/>
    <lineage>
        <taxon>Eukaryota</taxon>
        <taxon>Viridiplantae</taxon>
        <taxon>Streptophyta</taxon>
        <taxon>Embryophyta</taxon>
        <taxon>Tracheophyta</taxon>
        <taxon>Spermatophyta</taxon>
        <taxon>Magnoliopsida</taxon>
        <taxon>Liliopsida</taxon>
        <taxon>Poales</taxon>
        <taxon>Poaceae</taxon>
        <taxon>PACMAD clade</taxon>
        <taxon>Arundinoideae</taxon>
        <taxon>Arundineae</taxon>
        <taxon>Arundo</taxon>
    </lineage>
</organism>
<reference evidence="1" key="2">
    <citation type="journal article" date="2015" name="Data Brief">
        <title>Shoot transcriptome of the giant reed, Arundo donax.</title>
        <authorList>
            <person name="Barrero R.A."/>
            <person name="Guerrero F.D."/>
            <person name="Moolhuijzen P."/>
            <person name="Goolsby J.A."/>
            <person name="Tidwell J."/>
            <person name="Bellgard S.E."/>
            <person name="Bellgard M.I."/>
        </authorList>
    </citation>
    <scope>NUCLEOTIDE SEQUENCE</scope>
    <source>
        <tissue evidence="1">Shoot tissue taken approximately 20 cm above the soil surface</tissue>
    </source>
</reference>
<proteinExistence type="predicted"/>
<dbReference type="AlphaFoldDB" id="A0A0A9EAC8"/>
<protein>
    <submittedName>
        <fullName evidence="1">Uncharacterized protein</fullName>
    </submittedName>
</protein>
<accession>A0A0A9EAC8</accession>
<evidence type="ECO:0000313" key="1">
    <source>
        <dbReference type="EMBL" id="JAD97694.1"/>
    </source>
</evidence>
<sequence>MRLFYRDKYRCKALVKTSPSAAKPEQ</sequence>
<name>A0A0A9EAC8_ARUDO</name>
<dbReference type="EMBL" id="GBRH01200201">
    <property type="protein sequence ID" value="JAD97694.1"/>
    <property type="molecule type" value="Transcribed_RNA"/>
</dbReference>